<organism evidence="2 3">
    <name type="scientific">Apiospora marii</name>
    <dbReference type="NCBI Taxonomy" id="335849"/>
    <lineage>
        <taxon>Eukaryota</taxon>
        <taxon>Fungi</taxon>
        <taxon>Dikarya</taxon>
        <taxon>Ascomycota</taxon>
        <taxon>Pezizomycotina</taxon>
        <taxon>Sordariomycetes</taxon>
        <taxon>Xylariomycetidae</taxon>
        <taxon>Amphisphaeriales</taxon>
        <taxon>Apiosporaceae</taxon>
        <taxon>Apiospora</taxon>
    </lineage>
</organism>
<dbReference type="Proteomes" id="UP001396898">
    <property type="component" value="Unassembled WGS sequence"/>
</dbReference>
<feature type="region of interest" description="Disordered" evidence="1">
    <location>
        <begin position="127"/>
        <end position="192"/>
    </location>
</feature>
<feature type="compositionally biased region" description="Low complexity" evidence="1">
    <location>
        <begin position="142"/>
        <end position="154"/>
    </location>
</feature>
<protein>
    <recommendedName>
        <fullName evidence="4">AP2/ERF domain-containing protein</fullName>
    </recommendedName>
</protein>
<keyword evidence="3" id="KW-1185">Reference proteome</keyword>
<evidence type="ECO:0008006" key="4">
    <source>
        <dbReference type="Google" id="ProtNLM"/>
    </source>
</evidence>
<comment type="caution">
    <text evidence="2">The sequence shown here is derived from an EMBL/GenBank/DDBJ whole genome shotgun (WGS) entry which is preliminary data.</text>
</comment>
<feature type="compositionally biased region" description="Acidic residues" evidence="1">
    <location>
        <begin position="181"/>
        <end position="192"/>
    </location>
</feature>
<reference evidence="2 3" key="1">
    <citation type="submission" date="2023-01" db="EMBL/GenBank/DDBJ databases">
        <title>Analysis of 21 Apiospora genomes using comparative genomics revels a genus with tremendous synthesis potential of carbohydrate active enzymes and secondary metabolites.</title>
        <authorList>
            <person name="Sorensen T."/>
        </authorList>
    </citation>
    <scope>NUCLEOTIDE SEQUENCE [LARGE SCALE GENOMIC DNA]</scope>
    <source>
        <strain evidence="2 3">CBS 20057</strain>
    </source>
</reference>
<evidence type="ECO:0000313" key="3">
    <source>
        <dbReference type="Proteomes" id="UP001396898"/>
    </source>
</evidence>
<accession>A0ABR1R5G6</accession>
<dbReference type="EMBL" id="JAQQWI010000018">
    <property type="protein sequence ID" value="KAK8000918.1"/>
    <property type="molecule type" value="Genomic_DNA"/>
</dbReference>
<proteinExistence type="predicted"/>
<evidence type="ECO:0000256" key="1">
    <source>
        <dbReference type="SAM" id="MobiDB-lite"/>
    </source>
</evidence>
<gene>
    <name evidence="2" type="ORF">PG991_013140</name>
</gene>
<sequence length="192" mass="21476">MPKTKSTTLSDKDLKVIAVFLREFRKKNVSFHHLLSLGHMLHQQRYPPLATQRYPPISKQRVPNNTETVHPTREWKLTPCPGKQKSIATAIDWKPYYDTFGFKNDKAAKDAFDYACMKLANIENSMGAGPSTPDGKGGDDTPASSAAKKAAPARAQRKRKQAANKEDDDESPSKRARTGGNDEEDEEVFDEI</sequence>
<name>A0ABR1R5G6_9PEZI</name>
<evidence type="ECO:0000313" key="2">
    <source>
        <dbReference type="EMBL" id="KAK8000918.1"/>
    </source>
</evidence>